<evidence type="ECO:0000256" key="1">
    <source>
        <dbReference type="SAM" id="MobiDB-lite"/>
    </source>
</evidence>
<comment type="caution">
    <text evidence="2">The sequence shown here is derived from an EMBL/GenBank/DDBJ whole genome shotgun (WGS) entry which is preliminary data.</text>
</comment>
<dbReference type="Proteomes" id="UP000245207">
    <property type="component" value="Unassembled WGS sequence"/>
</dbReference>
<reference evidence="2 3" key="1">
    <citation type="journal article" date="2018" name="Mol. Plant">
        <title>The genome of Artemisia annua provides insight into the evolution of Asteraceae family and artemisinin biosynthesis.</title>
        <authorList>
            <person name="Shen Q."/>
            <person name="Zhang L."/>
            <person name="Liao Z."/>
            <person name="Wang S."/>
            <person name="Yan T."/>
            <person name="Shi P."/>
            <person name="Liu M."/>
            <person name="Fu X."/>
            <person name="Pan Q."/>
            <person name="Wang Y."/>
            <person name="Lv Z."/>
            <person name="Lu X."/>
            <person name="Zhang F."/>
            <person name="Jiang W."/>
            <person name="Ma Y."/>
            <person name="Chen M."/>
            <person name="Hao X."/>
            <person name="Li L."/>
            <person name="Tang Y."/>
            <person name="Lv G."/>
            <person name="Zhou Y."/>
            <person name="Sun X."/>
            <person name="Brodelius P.E."/>
            <person name="Rose J.K.C."/>
            <person name="Tang K."/>
        </authorList>
    </citation>
    <scope>NUCLEOTIDE SEQUENCE [LARGE SCALE GENOMIC DNA]</scope>
    <source>
        <strain evidence="3">cv. Huhao1</strain>
        <tissue evidence="2">Leaf</tissue>
    </source>
</reference>
<protein>
    <submittedName>
        <fullName evidence="2">Uncharacterized protein</fullName>
    </submittedName>
</protein>
<keyword evidence="3" id="KW-1185">Reference proteome</keyword>
<gene>
    <name evidence="2" type="ORF">CTI12_AA275950</name>
</gene>
<proteinExistence type="predicted"/>
<feature type="region of interest" description="Disordered" evidence="1">
    <location>
        <begin position="18"/>
        <end position="37"/>
    </location>
</feature>
<evidence type="ECO:0000313" key="3">
    <source>
        <dbReference type="Proteomes" id="UP000245207"/>
    </source>
</evidence>
<dbReference type="STRING" id="35608.A0A2U1NEL0"/>
<evidence type="ECO:0000313" key="2">
    <source>
        <dbReference type="EMBL" id="PWA71918.1"/>
    </source>
</evidence>
<name>A0A2U1NEL0_ARTAN</name>
<dbReference type="AlphaFoldDB" id="A0A2U1NEL0"/>
<dbReference type="OrthoDB" id="507126at2759"/>
<organism evidence="2 3">
    <name type="scientific">Artemisia annua</name>
    <name type="common">Sweet wormwood</name>
    <dbReference type="NCBI Taxonomy" id="35608"/>
    <lineage>
        <taxon>Eukaryota</taxon>
        <taxon>Viridiplantae</taxon>
        <taxon>Streptophyta</taxon>
        <taxon>Embryophyta</taxon>
        <taxon>Tracheophyta</taxon>
        <taxon>Spermatophyta</taxon>
        <taxon>Magnoliopsida</taxon>
        <taxon>eudicotyledons</taxon>
        <taxon>Gunneridae</taxon>
        <taxon>Pentapetalae</taxon>
        <taxon>asterids</taxon>
        <taxon>campanulids</taxon>
        <taxon>Asterales</taxon>
        <taxon>Asteraceae</taxon>
        <taxon>Asteroideae</taxon>
        <taxon>Anthemideae</taxon>
        <taxon>Artemisiinae</taxon>
        <taxon>Artemisia</taxon>
    </lineage>
</organism>
<dbReference type="EMBL" id="PKPP01003001">
    <property type="protein sequence ID" value="PWA71918.1"/>
    <property type="molecule type" value="Genomic_DNA"/>
</dbReference>
<accession>A0A2U1NEL0</accession>
<sequence>MILRLTLASKSHDSSVLGVGGGVHRRPPSHDSEKTPRMVAGFGYGTALSLVTGMRGPRVMSVGVICALISGGLFKLDTLLEQAEDALHNKKKGGFSSLGIGLDHAMNFNKDLLTHNSLPLLSDGQEDVNRGGGRTCLRASCS</sequence>